<feature type="compositionally biased region" description="Pro residues" evidence="3">
    <location>
        <begin position="80"/>
        <end position="117"/>
    </location>
</feature>
<gene>
    <name evidence="6" type="ORF">SAMN04489719_0311</name>
</gene>
<dbReference type="PRINTS" id="PR01217">
    <property type="entry name" value="PRICHEXTENSN"/>
</dbReference>
<evidence type="ECO:0000256" key="4">
    <source>
        <dbReference type="SAM" id="SignalP"/>
    </source>
</evidence>
<feature type="signal peptide" evidence="4">
    <location>
        <begin position="1"/>
        <end position="21"/>
    </location>
</feature>
<dbReference type="AlphaFoldDB" id="A0A1H1KZ81"/>
<keyword evidence="2" id="KW-0378">Hydrolase</keyword>
<dbReference type="GO" id="GO:0005975">
    <property type="term" value="P:carbohydrate metabolic process"/>
    <property type="evidence" value="ECO:0007669"/>
    <property type="project" value="InterPro"/>
</dbReference>
<feature type="compositionally biased region" description="Low complexity" evidence="3">
    <location>
        <begin position="118"/>
        <end position="128"/>
    </location>
</feature>
<dbReference type="GO" id="GO:0016020">
    <property type="term" value="C:membrane"/>
    <property type="evidence" value="ECO:0007669"/>
    <property type="project" value="TreeGrafter"/>
</dbReference>
<dbReference type="PANTHER" id="PTHR10587:SF133">
    <property type="entry name" value="CHITIN DEACETYLASE 1-RELATED"/>
    <property type="match status" value="1"/>
</dbReference>
<sequence>MLGRRAVAIVVSAVLALTVMGCVPEAPVEPGSSASPTAPGPSAAAPSAAAPSAGPSATSAPEPTPLRPTPPRPTATGPVVPSPPQPSPGVDPQPTSPPPAPRPTAPRPPAPSPPARPTPSATAPPAAVVPAAWRGRDVERILTDRRVVALTFDAGASDAGLAPILRTLEREGVAATFFVTGAFARAHPQQVAAIAAAGHPVGNHSDTHRSLPDLTDAQIAADLARAEAAISAATGRPAKPLFRFPFGARTPYDIGVVNDLGYVPFRWSVDSLGWRGTSQGGSAAAVADRVVGAAQPGMIALMHVGANPDDGTTFDADALPSIIERLRAAGYSFMDLDGVVR</sequence>
<dbReference type="PROSITE" id="PS51257">
    <property type="entry name" value="PROKAR_LIPOPROTEIN"/>
    <property type="match status" value="1"/>
</dbReference>
<dbReference type="InterPro" id="IPR050248">
    <property type="entry name" value="Polysacc_deacetylase_ArnD"/>
</dbReference>
<dbReference type="CDD" id="cd10917">
    <property type="entry name" value="CE4_NodB_like_6s_7s"/>
    <property type="match status" value="1"/>
</dbReference>
<keyword evidence="1" id="KW-0479">Metal-binding</keyword>
<accession>A0A1H1KZ81</accession>
<dbReference type="PANTHER" id="PTHR10587">
    <property type="entry name" value="GLYCOSYL TRANSFERASE-RELATED"/>
    <property type="match status" value="1"/>
</dbReference>
<evidence type="ECO:0000313" key="7">
    <source>
        <dbReference type="Proteomes" id="UP000199649"/>
    </source>
</evidence>
<feature type="region of interest" description="Disordered" evidence="3">
    <location>
        <begin position="27"/>
        <end position="128"/>
    </location>
</feature>
<keyword evidence="4" id="KW-0732">Signal</keyword>
<dbReference type="SUPFAM" id="SSF88713">
    <property type="entry name" value="Glycoside hydrolase/deacetylase"/>
    <property type="match status" value="1"/>
</dbReference>
<evidence type="ECO:0000256" key="1">
    <source>
        <dbReference type="ARBA" id="ARBA00022723"/>
    </source>
</evidence>
<dbReference type="PROSITE" id="PS51677">
    <property type="entry name" value="NODB"/>
    <property type="match status" value="1"/>
</dbReference>
<evidence type="ECO:0000256" key="2">
    <source>
        <dbReference type="ARBA" id="ARBA00022801"/>
    </source>
</evidence>
<dbReference type="EMBL" id="LT629734">
    <property type="protein sequence ID" value="SDR67661.1"/>
    <property type="molecule type" value="Genomic_DNA"/>
</dbReference>
<dbReference type="InterPro" id="IPR011330">
    <property type="entry name" value="Glyco_hydro/deAcase_b/a-brl"/>
</dbReference>
<evidence type="ECO:0000259" key="5">
    <source>
        <dbReference type="PROSITE" id="PS51677"/>
    </source>
</evidence>
<dbReference type="RefSeq" id="WP_197674426.1">
    <property type="nucleotide sequence ID" value="NZ_LT629734.1"/>
</dbReference>
<name>A0A1H1KZ81_9MICO</name>
<dbReference type="Gene3D" id="3.20.20.370">
    <property type="entry name" value="Glycoside hydrolase/deacetylase"/>
    <property type="match status" value="1"/>
</dbReference>
<reference evidence="7" key="1">
    <citation type="submission" date="2016-10" db="EMBL/GenBank/DDBJ databases">
        <authorList>
            <person name="Varghese N."/>
            <person name="Submissions S."/>
        </authorList>
    </citation>
    <scope>NUCLEOTIDE SEQUENCE [LARGE SCALE GENOMIC DNA]</scope>
    <source>
        <strain evidence="7">DSM 22965</strain>
    </source>
</reference>
<dbReference type="Proteomes" id="UP000199649">
    <property type="component" value="Chromosome I"/>
</dbReference>
<feature type="compositionally biased region" description="Low complexity" evidence="3">
    <location>
        <begin position="29"/>
        <end position="61"/>
    </location>
</feature>
<dbReference type="GO" id="GO:0046872">
    <property type="term" value="F:metal ion binding"/>
    <property type="evidence" value="ECO:0007669"/>
    <property type="project" value="UniProtKB-KW"/>
</dbReference>
<evidence type="ECO:0000313" key="6">
    <source>
        <dbReference type="EMBL" id="SDR67661.1"/>
    </source>
</evidence>
<dbReference type="GO" id="GO:0016810">
    <property type="term" value="F:hydrolase activity, acting on carbon-nitrogen (but not peptide) bonds"/>
    <property type="evidence" value="ECO:0007669"/>
    <property type="project" value="InterPro"/>
</dbReference>
<keyword evidence="7" id="KW-1185">Reference proteome</keyword>
<dbReference type="STRING" id="684552.SAMN04489719_0311"/>
<protein>
    <submittedName>
        <fullName evidence="6">Peptidoglycan/xylan/chitin deacetylase, PgdA/CDA1 family</fullName>
    </submittedName>
</protein>
<dbReference type="InterPro" id="IPR002509">
    <property type="entry name" value="NODB_dom"/>
</dbReference>
<feature type="compositionally biased region" description="Pro residues" evidence="3">
    <location>
        <begin position="62"/>
        <end position="73"/>
    </location>
</feature>
<feature type="chain" id="PRO_5039672090" evidence="4">
    <location>
        <begin position="22"/>
        <end position="341"/>
    </location>
</feature>
<dbReference type="Pfam" id="PF01522">
    <property type="entry name" value="Polysacc_deac_1"/>
    <property type="match status" value="1"/>
</dbReference>
<feature type="domain" description="NodB homology" evidence="5">
    <location>
        <begin position="146"/>
        <end position="334"/>
    </location>
</feature>
<proteinExistence type="predicted"/>
<evidence type="ECO:0000256" key="3">
    <source>
        <dbReference type="SAM" id="MobiDB-lite"/>
    </source>
</evidence>
<organism evidence="6 7">
    <name type="scientific">Agrococcus carbonis</name>
    <dbReference type="NCBI Taxonomy" id="684552"/>
    <lineage>
        <taxon>Bacteria</taxon>
        <taxon>Bacillati</taxon>
        <taxon>Actinomycetota</taxon>
        <taxon>Actinomycetes</taxon>
        <taxon>Micrococcales</taxon>
        <taxon>Microbacteriaceae</taxon>
        <taxon>Agrococcus</taxon>
    </lineage>
</organism>